<dbReference type="InterPro" id="IPR020556">
    <property type="entry name" value="Amidase_CS"/>
</dbReference>
<evidence type="ECO:0000313" key="8">
    <source>
        <dbReference type="EMBL" id="KAK3170149.1"/>
    </source>
</evidence>
<dbReference type="PIRSF" id="PIRSF001221">
    <property type="entry name" value="Amidase_fungi"/>
    <property type="match status" value="1"/>
</dbReference>
<dbReference type="PROSITE" id="PS00571">
    <property type="entry name" value="AMIDASES"/>
    <property type="match status" value="1"/>
</dbReference>
<feature type="active site" description="Acyl-ester intermediate" evidence="5">
    <location>
        <position position="212"/>
    </location>
</feature>
<dbReference type="EC" id="3.5.1.4" evidence="3"/>
<keyword evidence="4" id="KW-0378">Hydrolase</keyword>
<dbReference type="EMBL" id="JASNWA010000009">
    <property type="protein sequence ID" value="KAK3170149.1"/>
    <property type="molecule type" value="Genomic_DNA"/>
</dbReference>
<reference evidence="8" key="1">
    <citation type="submission" date="2022-11" db="EMBL/GenBank/DDBJ databases">
        <title>Chromosomal genome sequence assembly and mating type (MAT) locus characterization of the leprose asexual lichenized fungus Lepraria neglecta (Nyl.) Erichsen.</title>
        <authorList>
            <person name="Allen J.L."/>
            <person name="Pfeffer B."/>
        </authorList>
    </citation>
    <scope>NUCLEOTIDE SEQUENCE</scope>
    <source>
        <strain evidence="8">Allen 5258</strain>
    </source>
</reference>
<feature type="binding site" evidence="6">
    <location>
        <begin position="209"/>
        <end position="212"/>
    </location>
    <ligand>
        <name>substrate</name>
    </ligand>
</feature>
<dbReference type="SUPFAM" id="SSF75304">
    <property type="entry name" value="Amidase signature (AS) enzymes"/>
    <property type="match status" value="1"/>
</dbReference>
<evidence type="ECO:0000259" key="7">
    <source>
        <dbReference type="Pfam" id="PF01425"/>
    </source>
</evidence>
<dbReference type="AlphaFoldDB" id="A0AAD9Z260"/>
<evidence type="ECO:0000256" key="2">
    <source>
        <dbReference type="ARBA" id="ARBA00009199"/>
    </source>
</evidence>
<evidence type="ECO:0000256" key="1">
    <source>
        <dbReference type="ARBA" id="ARBA00001311"/>
    </source>
</evidence>
<evidence type="ECO:0000313" key="9">
    <source>
        <dbReference type="Proteomes" id="UP001276659"/>
    </source>
</evidence>
<evidence type="ECO:0000256" key="4">
    <source>
        <dbReference type="ARBA" id="ARBA00022801"/>
    </source>
</evidence>
<feature type="domain" description="Amidase" evidence="7">
    <location>
        <begin position="64"/>
        <end position="541"/>
    </location>
</feature>
<keyword evidence="9" id="KW-1185">Reference proteome</keyword>
<accession>A0AAD9Z260</accession>
<dbReference type="GO" id="GO:0004040">
    <property type="term" value="F:amidase activity"/>
    <property type="evidence" value="ECO:0007669"/>
    <property type="project" value="UniProtKB-EC"/>
</dbReference>
<dbReference type="Proteomes" id="UP001276659">
    <property type="component" value="Unassembled WGS sequence"/>
</dbReference>
<evidence type="ECO:0000256" key="5">
    <source>
        <dbReference type="PIRSR" id="PIRSR001221-1"/>
    </source>
</evidence>
<sequence length="564" mass="63071">MIPPFDYFEHQRACQRKQVERSTRIANLPLSYHSAITQPDREILSKPIETLVQDVHKQLLKPIDILRTYGKVAIKAHEKTNCLTEVMLPEAESWAENEINMKGPLAGIPVSLKDSIAVKGFDASVGYSCNTEKPYAEDGSMVKILKAAGAIPYVKTNIPTTLLSFESSNDVWGRCLNPHNPDYSPGGSSGGESALLAYGGGRIGIGSDVAGSVRAPAHYSGIYSLRCSTGRWPKMGMNTSMPGQEGIASVFSPMARTLEDLVYFSKSLIGTKPWKWDHSVHPIEWRTGEEESIRVQKRFKIGVMRTDGVVDPAPACARALERTVSALRTQGHEIIDVEPPSPYTALRIASQLLNADGCKTILSFFRTGETNDPGARQMSLYMKIPRPFKYLYYLWVKYVKRDDIWAGLLDDWHAKSAYEQWKWVAKREAYKASWHEWWKGEELDLMLTPVNATPAVPHCGMKEAVSACGYTFLFNLLDYSCGVMPVTHVDKVLDQLPATFRFKDLNGVAKGAYQHYDADRMHGLPVAVQVVGQRLQEEKVLAIMEMVERALEETGGKYDLLEME</sequence>
<comment type="similarity">
    <text evidence="2">Belongs to the amidase family.</text>
</comment>
<dbReference type="Gene3D" id="3.90.1300.10">
    <property type="entry name" value="Amidase signature (AS) domain"/>
    <property type="match status" value="1"/>
</dbReference>
<protein>
    <recommendedName>
        <fullName evidence="3">amidase</fullName>
        <ecNumber evidence="3">3.5.1.4</ecNumber>
    </recommendedName>
</protein>
<feature type="binding site" evidence="6">
    <location>
        <position position="188"/>
    </location>
    <ligand>
        <name>substrate</name>
    </ligand>
</feature>
<gene>
    <name evidence="8" type="ORF">OEA41_009535</name>
</gene>
<feature type="active site" description="Charge relay system" evidence="5">
    <location>
        <position position="113"/>
    </location>
</feature>
<proteinExistence type="inferred from homology"/>
<feature type="binding site" evidence="6">
    <location>
        <position position="162"/>
    </location>
    <ligand>
        <name>substrate</name>
    </ligand>
</feature>
<comment type="catalytic activity">
    <reaction evidence="1">
        <text>a monocarboxylic acid amide + H2O = a monocarboxylate + NH4(+)</text>
        <dbReference type="Rhea" id="RHEA:12020"/>
        <dbReference type="ChEBI" id="CHEBI:15377"/>
        <dbReference type="ChEBI" id="CHEBI:28938"/>
        <dbReference type="ChEBI" id="CHEBI:35757"/>
        <dbReference type="ChEBI" id="CHEBI:83628"/>
        <dbReference type="EC" id="3.5.1.4"/>
    </reaction>
</comment>
<evidence type="ECO:0000256" key="6">
    <source>
        <dbReference type="PIRSR" id="PIRSR001221-2"/>
    </source>
</evidence>
<dbReference type="PANTHER" id="PTHR46072">
    <property type="entry name" value="AMIDASE-RELATED-RELATED"/>
    <property type="match status" value="1"/>
</dbReference>
<dbReference type="Pfam" id="PF01425">
    <property type="entry name" value="Amidase"/>
    <property type="match status" value="1"/>
</dbReference>
<comment type="caution">
    <text evidence="8">The sequence shown here is derived from an EMBL/GenBank/DDBJ whole genome shotgun (WGS) entry which is preliminary data.</text>
</comment>
<dbReference type="InterPro" id="IPR023631">
    <property type="entry name" value="Amidase_dom"/>
</dbReference>
<dbReference type="FunFam" id="3.90.1300.10:FF:000003">
    <property type="entry name" value="Amidase signature enzyme"/>
    <property type="match status" value="1"/>
</dbReference>
<feature type="active site" description="Charge relay system" evidence="5">
    <location>
        <position position="188"/>
    </location>
</feature>
<evidence type="ECO:0000256" key="3">
    <source>
        <dbReference type="ARBA" id="ARBA00012922"/>
    </source>
</evidence>
<name>A0AAD9Z260_9LECA</name>
<dbReference type="InterPro" id="IPR036928">
    <property type="entry name" value="AS_sf"/>
</dbReference>
<dbReference type="PANTHER" id="PTHR46072:SF10">
    <property type="entry name" value="ACETAMIDASE"/>
    <property type="match status" value="1"/>
</dbReference>
<organism evidence="8 9">
    <name type="scientific">Lepraria neglecta</name>
    <dbReference type="NCBI Taxonomy" id="209136"/>
    <lineage>
        <taxon>Eukaryota</taxon>
        <taxon>Fungi</taxon>
        <taxon>Dikarya</taxon>
        <taxon>Ascomycota</taxon>
        <taxon>Pezizomycotina</taxon>
        <taxon>Lecanoromycetes</taxon>
        <taxon>OSLEUM clade</taxon>
        <taxon>Lecanoromycetidae</taxon>
        <taxon>Lecanorales</taxon>
        <taxon>Lecanorineae</taxon>
        <taxon>Stereocaulaceae</taxon>
        <taxon>Lepraria</taxon>
    </lineage>
</organism>